<dbReference type="VEuPathDB" id="TrichDB:TVAG_210540"/>
<dbReference type="GO" id="GO:0005886">
    <property type="term" value="C:plasma membrane"/>
    <property type="evidence" value="ECO:0007669"/>
    <property type="project" value="UniProtKB-SubCell"/>
</dbReference>
<dbReference type="Proteomes" id="UP000001542">
    <property type="component" value="Unassembled WGS sequence"/>
</dbReference>
<evidence type="ECO:0000313" key="11">
    <source>
        <dbReference type="Proteomes" id="UP000001542"/>
    </source>
</evidence>
<dbReference type="InParanoid" id="A2FV32"/>
<dbReference type="CDD" id="cd12082">
    <property type="entry name" value="MATE_like"/>
    <property type="match status" value="1"/>
</dbReference>
<keyword evidence="6 9" id="KW-1133">Transmembrane helix</keyword>
<evidence type="ECO:0000256" key="5">
    <source>
        <dbReference type="ARBA" id="ARBA00022692"/>
    </source>
</evidence>
<feature type="compositionally biased region" description="Basic and acidic residues" evidence="8">
    <location>
        <begin position="464"/>
        <end position="481"/>
    </location>
</feature>
<dbReference type="EMBL" id="DS114049">
    <property type="protein sequence ID" value="EAX91229.1"/>
    <property type="molecule type" value="Genomic_DNA"/>
</dbReference>
<keyword evidence="3" id="KW-0813">Transport</keyword>
<evidence type="ECO:0000256" key="2">
    <source>
        <dbReference type="ARBA" id="ARBA00010199"/>
    </source>
</evidence>
<feature type="transmembrane region" description="Helical" evidence="9">
    <location>
        <begin position="141"/>
        <end position="162"/>
    </location>
</feature>
<feature type="transmembrane region" description="Helical" evidence="9">
    <location>
        <begin position="99"/>
        <end position="121"/>
    </location>
</feature>
<evidence type="ECO:0000256" key="9">
    <source>
        <dbReference type="SAM" id="Phobius"/>
    </source>
</evidence>
<gene>
    <name evidence="10" type="ORF">TVAG_210540</name>
</gene>
<feature type="transmembrane region" description="Helical" evidence="9">
    <location>
        <begin position="329"/>
        <end position="349"/>
    </location>
</feature>
<feature type="region of interest" description="Disordered" evidence="8">
    <location>
        <begin position="464"/>
        <end position="499"/>
    </location>
</feature>
<evidence type="ECO:0000313" key="10">
    <source>
        <dbReference type="EMBL" id="EAX91229.1"/>
    </source>
</evidence>
<evidence type="ECO:0000256" key="8">
    <source>
        <dbReference type="SAM" id="MobiDB-lite"/>
    </source>
</evidence>
<dbReference type="GO" id="GO:0015297">
    <property type="term" value="F:antiporter activity"/>
    <property type="evidence" value="ECO:0007669"/>
    <property type="project" value="InterPro"/>
</dbReference>
<feature type="transmembrane region" description="Helical" evidence="9">
    <location>
        <begin position="399"/>
        <end position="420"/>
    </location>
</feature>
<evidence type="ECO:0000256" key="6">
    <source>
        <dbReference type="ARBA" id="ARBA00022989"/>
    </source>
</evidence>
<organism evidence="10 11">
    <name type="scientific">Trichomonas vaginalis (strain ATCC PRA-98 / G3)</name>
    <dbReference type="NCBI Taxonomy" id="412133"/>
    <lineage>
        <taxon>Eukaryota</taxon>
        <taxon>Metamonada</taxon>
        <taxon>Parabasalia</taxon>
        <taxon>Trichomonadida</taxon>
        <taxon>Trichomonadidae</taxon>
        <taxon>Trichomonas</taxon>
    </lineage>
</organism>
<evidence type="ECO:0000256" key="3">
    <source>
        <dbReference type="ARBA" id="ARBA00022448"/>
    </source>
</evidence>
<comment type="subcellular location">
    <subcellularLocation>
        <location evidence="1">Cell membrane</location>
        <topology evidence="1">Multi-pass membrane protein</topology>
    </subcellularLocation>
</comment>
<evidence type="ECO:0008006" key="12">
    <source>
        <dbReference type="Google" id="ProtNLM"/>
    </source>
</evidence>
<accession>A2FV32</accession>
<name>A2FV32_TRIV3</name>
<comment type="similarity">
    <text evidence="2">Belongs to the multi antimicrobial extrusion (MATE) (TC 2.A.66.1) family.</text>
</comment>
<keyword evidence="7 9" id="KW-0472">Membrane</keyword>
<dbReference type="PANTHER" id="PTHR43549:SF2">
    <property type="entry name" value="MULTIDRUG RESISTANCE PROTEIN NORM-RELATED"/>
    <property type="match status" value="1"/>
</dbReference>
<feature type="transmembrane region" description="Helical" evidence="9">
    <location>
        <begin position="432"/>
        <end position="454"/>
    </location>
</feature>
<dbReference type="RefSeq" id="XP_001304159.1">
    <property type="nucleotide sequence ID" value="XM_001304158.1"/>
</dbReference>
<keyword evidence="5 9" id="KW-0812">Transmembrane</keyword>
<dbReference type="InterPro" id="IPR002528">
    <property type="entry name" value="MATE_fam"/>
</dbReference>
<feature type="transmembrane region" description="Helical" evidence="9">
    <location>
        <begin position="169"/>
        <end position="191"/>
    </location>
</feature>
<dbReference type="Pfam" id="PF01554">
    <property type="entry name" value="MatE"/>
    <property type="match status" value="2"/>
</dbReference>
<reference evidence="10" key="1">
    <citation type="submission" date="2006-10" db="EMBL/GenBank/DDBJ databases">
        <authorList>
            <person name="Amadeo P."/>
            <person name="Zhao Q."/>
            <person name="Wortman J."/>
            <person name="Fraser-Liggett C."/>
            <person name="Carlton J."/>
        </authorList>
    </citation>
    <scope>NUCLEOTIDE SEQUENCE</scope>
    <source>
        <strain evidence="10">G3</strain>
    </source>
</reference>
<protein>
    <recommendedName>
        <fullName evidence="12">MatE family protein</fullName>
    </recommendedName>
</protein>
<dbReference type="SMR" id="A2FV32"/>
<dbReference type="GO" id="GO:0042910">
    <property type="term" value="F:xenobiotic transmembrane transporter activity"/>
    <property type="evidence" value="ECO:0007669"/>
    <property type="project" value="InterPro"/>
</dbReference>
<dbReference type="AlphaFoldDB" id="A2FV32"/>
<reference evidence="10" key="2">
    <citation type="journal article" date="2007" name="Science">
        <title>Draft genome sequence of the sexually transmitted pathogen Trichomonas vaginalis.</title>
        <authorList>
            <person name="Carlton J.M."/>
            <person name="Hirt R.P."/>
            <person name="Silva J.C."/>
            <person name="Delcher A.L."/>
            <person name="Schatz M."/>
            <person name="Zhao Q."/>
            <person name="Wortman J.R."/>
            <person name="Bidwell S.L."/>
            <person name="Alsmark U.C.M."/>
            <person name="Besteiro S."/>
            <person name="Sicheritz-Ponten T."/>
            <person name="Noel C.J."/>
            <person name="Dacks J.B."/>
            <person name="Foster P.G."/>
            <person name="Simillion C."/>
            <person name="Van de Peer Y."/>
            <person name="Miranda-Saavedra D."/>
            <person name="Barton G.J."/>
            <person name="Westrop G.D."/>
            <person name="Mueller S."/>
            <person name="Dessi D."/>
            <person name="Fiori P.L."/>
            <person name="Ren Q."/>
            <person name="Paulsen I."/>
            <person name="Zhang H."/>
            <person name="Bastida-Corcuera F.D."/>
            <person name="Simoes-Barbosa A."/>
            <person name="Brown M.T."/>
            <person name="Hayes R.D."/>
            <person name="Mukherjee M."/>
            <person name="Okumura C.Y."/>
            <person name="Schneider R."/>
            <person name="Smith A.J."/>
            <person name="Vanacova S."/>
            <person name="Villalvazo M."/>
            <person name="Haas B.J."/>
            <person name="Pertea M."/>
            <person name="Feldblyum T.V."/>
            <person name="Utterback T.R."/>
            <person name="Shu C.L."/>
            <person name="Osoegawa K."/>
            <person name="de Jong P.J."/>
            <person name="Hrdy I."/>
            <person name="Horvathova L."/>
            <person name="Zubacova Z."/>
            <person name="Dolezal P."/>
            <person name="Malik S.B."/>
            <person name="Logsdon J.M. Jr."/>
            <person name="Henze K."/>
            <person name="Gupta A."/>
            <person name="Wang C.C."/>
            <person name="Dunne R.L."/>
            <person name="Upcroft J.A."/>
            <person name="Upcroft P."/>
            <person name="White O."/>
            <person name="Salzberg S.L."/>
            <person name="Tang P."/>
            <person name="Chiu C.-H."/>
            <person name="Lee Y.-S."/>
            <person name="Embley T.M."/>
            <person name="Coombs G.H."/>
            <person name="Mottram J.C."/>
            <person name="Tachezy J."/>
            <person name="Fraser-Liggett C.M."/>
            <person name="Johnson P.J."/>
        </authorList>
    </citation>
    <scope>NUCLEOTIDE SEQUENCE [LARGE SCALE GENOMIC DNA]</scope>
    <source>
        <strain evidence="10">G3</strain>
    </source>
</reference>
<proteinExistence type="inferred from homology"/>
<dbReference type="KEGG" id="tva:4748922"/>
<dbReference type="OrthoDB" id="10409819at2759"/>
<evidence type="ECO:0000256" key="7">
    <source>
        <dbReference type="ARBA" id="ARBA00023136"/>
    </source>
</evidence>
<evidence type="ECO:0000256" key="4">
    <source>
        <dbReference type="ARBA" id="ARBA00022475"/>
    </source>
</evidence>
<dbReference type="VEuPathDB" id="TrichDB:TVAGG3_0314650"/>
<evidence type="ECO:0000256" key="1">
    <source>
        <dbReference type="ARBA" id="ARBA00004651"/>
    </source>
</evidence>
<dbReference type="PANTHER" id="PTHR43549">
    <property type="entry name" value="MULTIDRUG RESISTANCE PROTEIN YPNP-RELATED"/>
    <property type="match status" value="1"/>
</dbReference>
<sequence>MKKEVNEEIKRLAGSPPLVTILKLMVGPLCSQVTSTLYGIINTIWVSKYIGETGMAAVATDIAWEGIARAFGLFLLTSASTQISALFGKKQFDECEQVVCDLLRTAVIFGCIVPAILLPINKPLSCWFGANEQTVQGAYDYMLPQCAGNVFTCIFLANCGFLQAEGRTLLVGCIDIIALGIGMGALNPLFLGVFKWGVVGPSISTIIADGVPGVTLTILYFAGRFGVKPKLSGFLKPFSKHTINSLLVGSSQFMSQVSMCIPGIIVRKLIGMSVTSSTEYDLAMSGFNVLCRYGNITNCVVLAFCSGYLPPASYAYAAEKWKRYLKLSLHLVWVSAFWCIVTTIFPIFLPVQISLLFGNGDDYLRYSSSMLKASNECGWILFTRFTFQTMLQAQQRGTRAMIISFTSNLVAVIAFSFILYYTNKNDVARFMYVYPISYSIGCVLGITLLFKPFLDVIKLARSDSKEKKLEDIDEKNSEDKYSSTSSDNGNDECRMISEL</sequence>
<keyword evidence="4" id="KW-1003">Cell membrane</keyword>
<feature type="transmembrane region" description="Helical" evidence="9">
    <location>
        <begin position="203"/>
        <end position="222"/>
    </location>
</feature>
<dbReference type="InterPro" id="IPR052031">
    <property type="entry name" value="Membrane_Transporter-Flippase"/>
</dbReference>
<keyword evidence="11" id="KW-1185">Reference proteome</keyword>